<dbReference type="Gene3D" id="3.90.840.10">
    <property type="entry name" value="Thiol-activated cytolysin superfamily/Thiol-activated cytolysin, alpha-beta domain"/>
    <property type="match status" value="1"/>
</dbReference>
<dbReference type="InterPro" id="IPR001869">
    <property type="entry name" value="Thiol_cytolysin"/>
</dbReference>
<feature type="region of interest" description="Disordered" evidence="1">
    <location>
        <begin position="32"/>
        <end position="52"/>
    </location>
</feature>
<evidence type="ECO:0000256" key="1">
    <source>
        <dbReference type="SAM" id="MobiDB-lite"/>
    </source>
</evidence>
<proteinExistence type="predicted"/>
<gene>
    <name evidence="2" type="ORF">UN65_07515</name>
</gene>
<dbReference type="InterPro" id="IPR049065">
    <property type="entry name" value="Nakanori"/>
</dbReference>
<dbReference type="InterPro" id="IPR036359">
    <property type="entry name" value="Thiol_cytolysin_sf"/>
</dbReference>
<reference evidence="2 3" key="2">
    <citation type="submission" date="2019-05" db="EMBL/GenBank/DDBJ databases">
        <authorList>
            <person name="Ravantti J.J."/>
        </authorList>
    </citation>
    <scope>NUCLEOTIDE SEQUENCE [LARGE SCALE GENOMIC DNA]</scope>
    <source>
        <strain evidence="2 3">B185</strain>
    </source>
</reference>
<reference evidence="3" key="1">
    <citation type="submission" date="2016-03" db="EMBL/GenBank/DDBJ databases">
        <title>Flavobacterium columnare strain B185, complete genome.</title>
        <authorList>
            <person name="Sundberg L.-R."/>
            <person name="Papponen P."/>
            <person name="Laanto E."/>
        </authorList>
    </citation>
    <scope>NUCLEOTIDE SEQUENCE [LARGE SCALE GENOMIC DNA]</scope>
    <source>
        <strain evidence="3">B185</strain>
    </source>
</reference>
<dbReference type="AlphaFoldDB" id="A0AAI8CHR4"/>
<accession>A0AAI8CHR4</accession>
<name>A0AAI8CHR4_9FLAO</name>
<feature type="compositionally biased region" description="Basic and acidic residues" evidence="1">
    <location>
        <begin position="32"/>
        <end position="50"/>
    </location>
</feature>
<dbReference type="EMBL" id="CP010992">
    <property type="protein sequence ID" value="AMO20205.1"/>
    <property type="molecule type" value="Genomic_DNA"/>
</dbReference>
<dbReference type="SUPFAM" id="SSF56978">
    <property type="entry name" value="Perfringolysin"/>
    <property type="match status" value="1"/>
</dbReference>
<dbReference type="Proteomes" id="UP000304840">
    <property type="component" value="Chromosome"/>
</dbReference>
<organism evidence="2 3">
    <name type="scientific">Flavobacterium columnare</name>
    <dbReference type="NCBI Taxonomy" id="996"/>
    <lineage>
        <taxon>Bacteria</taxon>
        <taxon>Pseudomonadati</taxon>
        <taxon>Bacteroidota</taxon>
        <taxon>Flavobacteriia</taxon>
        <taxon>Flavobacteriales</taxon>
        <taxon>Flavobacteriaceae</taxon>
        <taxon>Flavobacterium</taxon>
    </lineage>
</organism>
<dbReference type="GO" id="GO:0015485">
    <property type="term" value="F:cholesterol binding"/>
    <property type="evidence" value="ECO:0007669"/>
    <property type="project" value="InterPro"/>
</dbReference>
<protein>
    <submittedName>
        <fullName evidence="2">Thiol-activated cytolysin</fullName>
    </submittedName>
</protein>
<evidence type="ECO:0000313" key="3">
    <source>
        <dbReference type="Proteomes" id="UP000304840"/>
    </source>
</evidence>
<dbReference type="PROSITE" id="PS51257">
    <property type="entry name" value="PROKAR_LIPOPROTEIN"/>
    <property type="match status" value="1"/>
</dbReference>
<dbReference type="RefSeq" id="WP_138425280.1">
    <property type="nucleotide sequence ID" value="NZ_CP010992.1"/>
</dbReference>
<evidence type="ECO:0000313" key="2">
    <source>
        <dbReference type="EMBL" id="AMO20205.1"/>
    </source>
</evidence>
<dbReference type="Gene3D" id="3.40.30.40">
    <property type="entry name" value="Perfringolysin"/>
    <property type="match status" value="1"/>
</dbReference>
<dbReference type="Pfam" id="PF01289">
    <property type="entry name" value="Thiol_cytolysin"/>
    <property type="match status" value="1"/>
</dbReference>
<dbReference type="InterPro" id="IPR036363">
    <property type="entry name" value="Thiol_cytolysin_ab_sf"/>
</dbReference>
<sequence>MNFLKLNAKWTLLALMQLSVLSCNKEDVAANESDKDGKNLKQESIHDGPKSELQISRRILSSPPDQVGSASCKTIEETYNKTFDNFSKLGAATHLLWPGNIVQGGTIVSGNLASIPIDPKGRNTIEVKVDAFSSSESKSSSKEVENPTAGKVQDALEKILNSYYTSGTKFPANYAVEIQRTYDSKQLQVALGVGYTGPAVGLSASLGLSFKKNKTYYAVTLKQKFFNVSVSAKPGLQGDFGWIKKEYPRSEFDKYIGERNPAAYISSVTYGRLYTLVYESDESSFDMEQALNFAYKNPAASITVDQKLKYSTTLQNTKVYAKQLGGNASGGLDAAFGVFGGNFEKVRDFVVNGADVSKENPGYPIEYTAVNIESNLDATINVNGISNYSECEETVYTAKTLDEAKKRVEDLKTEYGYNSCAKIIIFNNTDREILLKSYTPWSGSTFSNLPPTSIPAGRYGYLLAVNQYGTSKGTYNQISYLFDNKTISFGTYAPVESVRMNNVLVNFREITETELNYNSTRPSIEKIQDNIRIRGTIESKSAPYVSFTITGKGNSVIN</sequence>
<dbReference type="Pfam" id="PF21230">
    <property type="entry name" value="Nakanori"/>
    <property type="match status" value="1"/>
</dbReference>